<dbReference type="Pfam" id="PF04404">
    <property type="entry name" value="ERF"/>
    <property type="match status" value="1"/>
</dbReference>
<accession>A0A6M3K4U5</accession>
<dbReference type="InterPro" id="IPR007499">
    <property type="entry name" value="ERF_bacteria_virus"/>
</dbReference>
<reference evidence="1" key="1">
    <citation type="submission" date="2020-03" db="EMBL/GenBank/DDBJ databases">
        <title>The deep terrestrial virosphere.</title>
        <authorList>
            <person name="Holmfeldt K."/>
            <person name="Nilsson E."/>
            <person name="Simone D."/>
            <person name="Lopez-Fernandez M."/>
            <person name="Wu X."/>
            <person name="de Brujin I."/>
            <person name="Lundin D."/>
            <person name="Andersson A."/>
            <person name="Bertilsson S."/>
            <person name="Dopson M."/>
        </authorList>
    </citation>
    <scope>NUCLEOTIDE SEQUENCE</scope>
    <source>
        <strain evidence="1">MM415A01711</strain>
    </source>
</reference>
<sequence length="273" mass="30239">MSEQQAPYELKVTDKRFQEEAPVPVSASPNAVVMMAMQKGYDVALIEKMMVLSERNDANEARKAYFEAVAAFKAEAPPVKKDKYNTFFKSNYTSLGNLLGTYNPVLGRHGLSVSFPTPEQTETSMTVECRLAHRMGHIEAITMTAPIDKASIGKQSGERSRNPLQDIKSTFTYLRSATCEAILGVAGTEGTIDDDGNGSGDGKMTPFEQWEIKAKEAIEAARTLEDIVRFWPDNSAQIKKEMKKAEAAKIYDMVVARKKELEAGERKPGQDDK</sequence>
<evidence type="ECO:0000313" key="1">
    <source>
        <dbReference type="EMBL" id="QJA75765.1"/>
    </source>
</evidence>
<organism evidence="1">
    <name type="scientific">viral metagenome</name>
    <dbReference type="NCBI Taxonomy" id="1070528"/>
    <lineage>
        <taxon>unclassified sequences</taxon>
        <taxon>metagenomes</taxon>
        <taxon>organismal metagenomes</taxon>
    </lineage>
</organism>
<proteinExistence type="predicted"/>
<name>A0A6M3K4U5_9ZZZZ</name>
<gene>
    <name evidence="1" type="ORF">MM415A01711_0007</name>
</gene>
<protein>
    <submittedName>
        <fullName evidence="1">Putative Erf family protein</fullName>
    </submittedName>
</protein>
<dbReference type="EMBL" id="MT142184">
    <property type="protein sequence ID" value="QJA75765.1"/>
    <property type="molecule type" value="Genomic_DNA"/>
</dbReference>
<dbReference type="AlphaFoldDB" id="A0A6M3K4U5"/>